<evidence type="ECO:0000259" key="3">
    <source>
        <dbReference type="Pfam" id="PF00483"/>
    </source>
</evidence>
<evidence type="ECO:0000256" key="1">
    <source>
        <dbReference type="ARBA" id="ARBA00022679"/>
    </source>
</evidence>
<dbReference type="Pfam" id="PF00483">
    <property type="entry name" value="NTP_transferase"/>
    <property type="match status" value="1"/>
</dbReference>
<dbReference type="InterPro" id="IPR050065">
    <property type="entry name" value="GlmU-like"/>
</dbReference>
<dbReference type="RefSeq" id="WP_075149685.1">
    <property type="nucleotide sequence ID" value="NZ_CP018839.1"/>
</dbReference>
<name>A0A1L6FD83_9RHOO</name>
<dbReference type="EC" id="2.7.7.24" evidence="4"/>
<accession>A0A1L6FD83</accession>
<dbReference type="PANTHER" id="PTHR43584:SF8">
    <property type="entry name" value="N-ACETYLMURAMATE ALPHA-1-PHOSPHATE URIDYLYLTRANSFERASE"/>
    <property type="match status" value="1"/>
</dbReference>
<dbReference type="PANTHER" id="PTHR43584">
    <property type="entry name" value="NUCLEOTIDYL TRANSFERASE"/>
    <property type="match status" value="1"/>
</dbReference>
<dbReference type="KEGG" id="tcl:Tchl_2026"/>
<dbReference type="InterPro" id="IPR029044">
    <property type="entry name" value="Nucleotide-diphossugar_trans"/>
</dbReference>
<sequence length="226" mass="24095">MILAAGRGERMRPLTDHTPKPLLEAGGKPLIVWHIERLREAGFTELVINHAHLGHRLETALGDGSAFGVRIAWSPERSALETAGGIRHALTLLGDAPFVVVNGDVFCDADFAALRAAAATLHAKGSLAHLLLVDNPAHHPAGDFHLAVDGRLCAAGMPRLTFSGLGAYHPALFAELADDVPAKLAPLLREAMNTGKVLGQHHRGCWVDVGTPERLAELDRELAQKG</sequence>
<dbReference type="InterPro" id="IPR005835">
    <property type="entry name" value="NTP_transferase_dom"/>
</dbReference>
<dbReference type="NCBIfam" id="NF045761">
    <property type="entry name" value="NAMPUrTaseMurU"/>
    <property type="match status" value="1"/>
</dbReference>
<feature type="domain" description="Nucleotidyl transferase" evidence="3">
    <location>
        <begin position="1"/>
        <end position="134"/>
    </location>
</feature>
<protein>
    <submittedName>
        <fullName evidence="4">Glucose-1-phosphate thymidylyltransferase</fullName>
        <ecNumber evidence="4">2.7.7.24</ecNumber>
    </submittedName>
</protein>
<dbReference type="OrthoDB" id="9788272at2"/>
<dbReference type="Proteomes" id="UP000185739">
    <property type="component" value="Chromosome"/>
</dbReference>
<evidence type="ECO:0000313" key="5">
    <source>
        <dbReference type="Proteomes" id="UP000185739"/>
    </source>
</evidence>
<dbReference type="GO" id="GO:0008879">
    <property type="term" value="F:glucose-1-phosphate thymidylyltransferase activity"/>
    <property type="evidence" value="ECO:0007669"/>
    <property type="project" value="UniProtKB-EC"/>
</dbReference>
<keyword evidence="5" id="KW-1185">Reference proteome</keyword>
<keyword evidence="2 4" id="KW-0548">Nucleotidyltransferase</keyword>
<dbReference type="EMBL" id="CP018839">
    <property type="protein sequence ID" value="APR04872.1"/>
    <property type="molecule type" value="Genomic_DNA"/>
</dbReference>
<dbReference type="Gene3D" id="3.90.550.10">
    <property type="entry name" value="Spore Coat Polysaccharide Biosynthesis Protein SpsA, Chain A"/>
    <property type="match status" value="1"/>
</dbReference>
<evidence type="ECO:0000256" key="2">
    <source>
        <dbReference type="ARBA" id="ARBA00022695"/>
    </source>
</evidence>
<dbReference type="AlphaFoldDB" id="A0A1L6FD83"/>
<dbReference type="STRING" id="96773.Tchl_2026"/>
<evidence type="ECO:0000313" key="4">
    <source>
        <dbReference type="EMBL" id="APR04872.1"/>
    </source>
</evidence>
<organism evidence="4 5">
    <name type="scientific">Thauera chlorobenzoica</name>
    <dbReference type="NCBI Taxonomy" id="96773"/>
    <lineage>
        <taxon>Bacteria</taxon>
        <taxon>Pseudomonadati</taxon>
        <taxon>Pseudomonadota</taxon>
        <taxon>Betaproteobacteria</taxon>
        <taxon>Rhodocyclales</taxon>
        <taxon>Zoogloeaceae</taxon>
        <taxon>Thauera</taxon>
    </lineage>
</organism>
<dbReference type="CDD" id="cd06422">
    <property type="entry name" value="NTP_transferase_like_1"/>
    <property type="match status" value="1"/>
</dbReference>
<dbReference type="InterPro" id="IPR054790">
    <property type="entry name" value="MurU"/>
</dbReference>
<gene>
    <name evidence="4" type="ORF">Tchl_2026</name>
</gene>
<reference evidence="4 5" key="1">
    <citation type="submission" date="2016-12" db="EMBL/GenBank/DDBJ databases">
        <title>Complete genome sequence of Thauera chlorobenzoica, a Betaproteobacterium degrading haloaromatics anaerobically to CO2 and halides.</title>
        <authorList>
            <person name="Goris T."/>
            <person name="Mergelsberg M."/>
            <person name="Boll M."/>
        </authorList>
    </citation>
    <scope>NUCLEOTIDE SEQUENCE [LARGE SCALE GENOMIC DNA]</scope>
    <source>
        <strain evidence="4 5">3CB1</strain>
    </source>
</reference>
<dbReference type="SUPFAM" id="SSF53448">
    <property type="entry name" value="Nucleotide-diphospho-sugar transferases"/>
    <property type="match status" value="1"/>
</dbReference>
<keyword evidence="1 4" id="KW-0808">Transferase</keyword>
<proteinExistence type="predicted"/>